<comment type="caution">
    <text evidence="2">The sequence shown here is derived from an EMBL/GenBank/DDBJ whole genome shotgun (WGS) entry which is preliminary data.</text>
</comment>
<feature type="domain" description="Xylose isomerase-like TIM barrel" evidence="1">
    <location>
        <begin position="21"/>
        <end position="255"/>
    </location>
</feature>
<protein>
    <submittedName>
        <fullName evidence="2">Sugar phosphate isomerase/epimerase</fullName>
    </submittedName>
</protein>
<evidence type="ECO:0000313" key="2">
    <source>
        <dbReference type="EMBL" id="MBP1919192.1"/>
    </source>
</evidence>
<dbReference type="InterPro" id="IPR013022">
    <property type="entry name" value="Xyl_isomerase-like_TIM-brl"/>
</dbReference>
<reference evidence="2 3" key="1">
    <citation type="submission" date="2021-03" db="EMBL/GenBank/DDBJ databases">
        <title>Genomic Encyclopedia of Type Strains, Phase IV (KMG-IV): sequencing the most valuable type-strain genomes for metagenomic binning, comparative biology and taxonomic classification.</title>
        <authorList>
            <person name="Goeker M."/>
        </authorList>
    </citation>
    <scope>NUCLEOTIDE SEQUENCE [LARGE SCALE GENOMIC DNA]</scope>
    <source>
        <strain evidence="2 3">DSM 6139</strain>
    </source>
</reference>
<dbReference type="SUPFAM" id="SSF51658">
    <property type="entry name" value="Xylose isomerase-like"/>
    <property type="match status" value="1"/>
</dbReference>
<proteinExistence type="predicted"/>
<dbReference type="Gene3D" id="3.20.20.150">
    <property type="entry name" value="Divalent-metal-dependent TIM barrel enzymes"/>
    <property type="match status" value="1"/>
</dbReference>
<evidence type="ECO:0000313" key="3">
    <source>
        <dbReference type="Proteomes" id="UP001519271"/>
    </source>
</evidence>
<evidence type="ECO:0000259" key="1">
    <source>
        <dbReference type="Pfam" id="PF01261"/>
    </source>
</evidence>
<name>A0ABS4G3S0_9CLOT</name>
<organism evidence="2 3">
    <name type="scientific">Youngiibacter multivorans</name>
    <dbReference type="NCBI Taxonomy" id="937251"/>
    <lineage>
        <taxon>Bacteria</taxon>
        <taxon>Bacillati</taxon>
        <taxon>Bacillota</taxon>
        <taxon>Clostridia</taxon>
        <taxon>Eubacteriales</taxon>
        <taxon>Clostridiaceae</taxon>
        <taxon>Youngiibacter</taxon>
    </lineage>
</organism>
<gene>
    <name evidence="2" type="ORF">J2Z34_001680</name>
</gene>
<dbReference type="RefSeq" id="WP_209459399.1">
    <property type="nucleotide sequence ID" value="NZ_JAGGKC010000012.1"/>
</dbReference>
<dbReference type="PANTHER" id="PTHR12110">
    <property type="entry name" value="HYDROXYPYRUVATE ISOMERASE"/>
    <property type="match status" value="1"/>
</dbReference>
<dbReference type="InterPro" id="IPR050312">
    <property type="entry name" value="IolE/XylAMocC-like"/>
</dbReference>
<keyword evidence="3" id="KW-1185">Reference proteome</keyword>
<dbReference type="Proteomes" id="UP001519271">
    <property type="component" value="Unassembled WGS sequence"/>
</dbReference>
<keyword evidence="2" id="KW-0413">Isomerase</keyword>
<accession>A0ABS4G3S0</accession>
<dbReference type="InterPro" id="IPR036237">
    <property type="entry name" value="Xyl_isomerase-like_sf"/>
</dbReference>
<dbReference type="EMBL" id="JAGGKC010000012">
    <property type="protein sequence ID" value="MBP1919192.1"/>
    <property type="molecule type" value="Genomic_DNA"/>
</dbReference>
<dbReference type="PANTHER" id="PTHR12110:SF21">
    <property type="entry name" value="XYLOSE ISOMERASE-LIKE TIM BARREL DOMAIN-CONTAINING PROTEIN"/>
    <property type="match status" value="1"/>
</dbReference>
<dbReference type="GO" id="GO:0016853">
    <property type="term" value="F:isomerase activity"/>
    <property type="evidence" value="ECO:0007669"/>
    <property type="project" value="UniProtKB-KW"/>
</dbReference>
<sequence length="260" mass="29673">MDIGISTAIFYPDETTEDAIRLVSSKGFRSGEIFANSFSEFTEEYGHMLAEVTRSNDFKVTSIHTVSSAFEPYLFDRYERRRDDFFKIFKDFVRFGNILGAKVYTFHGLVSNHGNKIQMKDIIYVYEKMIDAAGEQGISIGQENVSWCLSGDTEYLKRLKDGVRGPLKFTLDIKQAVKAGRSPYEYLDIYGTDLVNLHLNDNDSEHTCLLPGKGTFDYKELKERLGRAGYKGPGIIEVYRDNYDNVEDLARSRRLLAGLL</sequence>
<dbReference type="Pfam" id="PF01261">
    <property type="entry name" value="AP_endonuc_2"/>
    <property type="match status" value="1"/>
</dbReference>